<evidence type="ECO:0000313" key="1">
    <source>
        <dbReference type="EMBL" id="HIX94966.1"/>
    </source>
</evidence>
<proteinExistence type="predicted"/>
<organism evidence="1 2">
    <name type="scientific">Candidatus Gemmiger excrementipullorum</name>
    <dbReference type="NCBI Taxonomy" id="2838610"/>
    <lineage>
        <taxon>Bacteria</taxon>
        <taxon>Bacillati</taxon>
        <taxon>Bacillota</taxon>
        <taxon>Clostridia</taxon>
        <taxon>Eubacteriales</taxon>
        <taxon>Gemmiger</taxon>
    </lineage>
</organism>
<sequence>MPKLFCAAGRDARQQAAAQVLRRAGYAAAGPECASRADYLLLPMSQQRVSDEIARVLQAARPGTLVLAGRPGPPVRAAVRQANLPLVDYFARPELEMLNAVPTAEACLALLLQLRRRTIWESDFLVLGYGRVGRAVADRLALLGGRVTVAARRAEARAAARCAGHRTEPLAALPGLLPGASAVINTIPALVLPRALLQQLPPGALVVDLASEPGGVDFTAAQALGVQAVQALALPGRCAPYTAGELIGQAVLAILADRGEQP</sequence>
<comment type="caution">
    <text evidence="1">The sequence shown here is derived from an EMBL/GenBank/DDBJ whole genome shotgun (WGS) entry which is preliminary data.</text>
</comment>
<evidence type="ECO:0000313" key="2">
    <source>
        <dbReference type="Proteomes" id="UP000886751"/>
    </source>
</evidence>
<name>A0A9D1Y1L8_9FIRM</name>
<dbReference type="Gene3D" id="3.40.50.720">
    <property type="entry name" value="NAD(P)-binding Rossmann-like Domain"/>
    <property type="match status" value="1"/>
</dbReference>
<dbReference type="SUPFAM" id="SSF51735">
    <property type="entry name" value="NAD(P)-binding Rossmann-fold domains"/>
    <property type="match status" value="1"/>
</dbReference>
<protein>
    <submittedName>
        <fullName evidence="1">Dipicolinic acid synthetase</fullName>
    </submittedName>
</protein>
<gene>
    <name evidence="1" type="ORF">H9846_05870</name>
</gene>
<reference evidence="1" key="1">
    <citation type="journal article" date="2021" name="PeerJ">
        <title>Extensive microbial diversity within the chicken gut microbiome revealed by metagenomics and culture.</title>
        <authorList>
            <person name="Gilroy R."/>
            <person name="Ravi A."/>
            <person name="Getino M."/>
            <person name="Pursley I."/>
            <person name="Horton D.L."/>
            <person name="Alikhan N.F."/>
            <person name="Baker D."/>
            <person name="Gharbi K."/>
            <person name="Hall N."/>
            <person name="Watson M."/>
            <person name="Adriaenssens E.M."/>
            <person name="Foster-Nyarko E."/>
            <person name="Jarju S."/>
            <person name="Secka A."/>
            <person name="Antonio M."/>
            <person name="Oren A."/>
            <person name="Chaudhuri R.R."/>
            <person name="La Ragione R."/>
            <person name="Hildebrand F."/>
            <person name="Pallen M.J."/>
        </authorList>
    </citation>
    <scope>NUCLEOTIDE SEQUENCE</scope>
    <source>
        <strain evidence="1">ChiHecec2B26-7398</strain>
    </source>
</reference>
<accession>A0A9D1Y1L8</accession>
<dbReference type="EMBL" id="DXEI01000085">
    <property type="protein sequence ID" value="HIX94966.1"/>
    <property type="molecule type" value="Genomic_DNA"/>
</dbReference>
<reference evidence="1" key="2">
    <citation type="submission" date="2021-04" db="EMBL/GenBank/DDBJ databases">
        <authorList>
            <person name="Gilroy R."/>
        </authorList>
    </citation>
    <scope>NUCLEOTIDE SEQUENCE</scope>
    <source>
        <strain evidence="1">ChiHecec2B26-7398</strain>
    </source>
</reference>
<dbReference type="AlphaFoldDB" id="A0A9D1Y1L8"/>
<dbReference type="Proteomes" id="UP000886751">
    <property type="component" value="Unassembled WGS sequence"/>
</dbReference>
<dbReference type="InterPro" id="IPR036291">
    <property type="entry name" value="NAD(P)-bd_dom_sf"/>
</dbReference>